<name>A0AAV5QJZ5_9ASCO</name>
<dbReference type="EMBL" id="BTFZ01000004">
    <property type="protein sequence ID" value="GMM34882.1"/>
    <property type="molecule type" value="Genomic_DNA"/>
</dbReference>
<organism evidence="2 3">
    <name type="scientific">Saccharomycopsis crataegensis</name>
    <dbReference type="NCBI Taxonomy" id="43959"/>
    <lineage>
        <taxon>Eukaryota</taxon>
        <taxon>Fungi</taxon>
        <taxon>Dikarya</taxon>
        <taxon>Ascomycota</taxon>
        <taxon>Saccharomycotina</taxon>
        <taxon>Saccharomycetes</taxon>
        <taxon>Saccharomycopsidaceae</taxon>
        <taxon>Saccharomycopsis</taxon>
    </lineage>
</organism>
<dbReference type="RefSeq" id="XP_064851882.1">
    <property type="nucleotide sequence ID" value="XM_064995810.1"/>
</dbReference>
<evidence type="ECO:0000256" key="1">
    <source>
        <dbReference type="SAM" id="MobiDB-lite"/>
    </source>
</evidence>
<evidence type="ECO:0000313" key="3">
    <source>
        <dbReference type="Proteomes" id="UP001360560"/>
    </source>
</evidence>
<feature type="compositionally biased region" description="Polar residues" evidence="1">
    <location>
        <begin position="28"/>
        <end position="38"/>
    </location>
</feature>
<feature type="region of interest" description="Disordered" evidence="1">
    <location>
        <begin position="25"/>
        <end position="55"/>
    </location>
</feature>
<gene>
    <name evidence="2" type="ORF">DASC09_022070</name>
</gene>
<reference evidence="2 3" key="1">
    <citation type="journal article" date="2023" name="Elife">
        <title>Identification of key yeast species and microbe-microbe interactions impacting larval growth of Drosophila in the wild.</title>
        <authorList>
            <person name="Mure A."/>
            <person name="Sugiura Y."/>
            <person name="Maeda R."/>
            <person name="Honda K."/>
            <person name="Sakurai N."/>
            <person name="Takahashi Y."/>
            <person name="Watada M."/>
            <person name="Katoh T."/>
            <person name="Gotoh A."/>
            <person name="Gotoh Y."/>
            <person name="Taniguchi I."/>
            <person name="Nakamura K."/>
            <person name="Hayashi T."/>
            <person name="Katayama T."/>
            <person name="Uemura T."/>
            <person name="Hattori Y."/>
        </authorList>
    </citation>
    <scope>NUCLEOTIDE SEQUENCE [LARGE SCALE GENOMIC DNA]</scope>
    <source>
        <strain evidence="2 3">SC-9</strain>
    </source>
</reference>
<accession>A0AAV5QJZ5</accession>
<proteinExistence type="predicted"/>
<dbReference type="AlphaFoldDB" id="A0AAV5QJZ5"/>
<dbReference type="GeneID" id="90072861"/>
<keyword evidence="3" id="KW-1185">Reference proteome</keyword>
<evidence type="ECO:0000313" key="2">
    <source>
        <dbReference type="EMBL" id="GMM34882.1"/>
    </source>
</evidence>
<comment type="caution">
    <text evidence="2">The sequence shown here is derived from an EMBL/GenBank/DDBJ whole genome shotgun (WGS) entry which is preliminary data.</text>
</comment>
<sequence length="287" mass="32498">MTQAFQPINPQNCSLKLHASHSPKDVITNETNNNSTGIKQHVHSAADPQPGNTTTSDDITEEICLQLIEKLDIYLLNNLVELFNLGIVNCYFSLKLIHLKNCLQQIGDRITSNISAPPLKKTKLDKGVIMKSEYESSIAEMISQLEILHSVIVEIVSIFTNIDVDSYVSRQRQSKFPELSLKSTNSSHSSVHSIQPHIYTPYLVENDYFRTNAVFIAEAIGCLADNDSHDLHNLISKMRDFNSQHSMVTHEFTNLQTDKAENGELLEAYTKEKNKCNEKLHNRKLFN</sequence>
<dbReference type="Proteomes" id="UP001360560">
    <property type="component" value="Unassembled WGS sequence"/>
</dbReference>
<protein>
    <submittedName>
        <fullName evidence="2">Uncharacterized protein</fullName>
    </submittedName>
</protein>